<keyword evidence="2" id="KW-1185">Reference proteome</keyword>
<name>A0ABN1HR12_9SPHN</name>
<evidence type="ECO:0000313" key="1">
    <source>
        <dbReference type="EMBL" id="GAA0663669.1"/>
    </source>
</evidence>
<reference evidence="1 2" key="1">
    <citation type="journal article" date="2019" name="Int. J. Syst. Evol. Microbiol.">
        <title>The Global Catalogue of Microorganisms (GCM) 10K type strain sequencing project: providing services to taxonomists for standard genome sequencing and annotation.</title>
        <authorList>
            <consortium name="The Broad Institute Genomics Platform"/>
            <consortium name="The Broad Institute Genome Sequencing Center for Infectious Disease"/>
            <person name="Wu L."/>
            <person name="Ma J."/>
        </authorList>
    </citation>
    <scope>NUCLEOTIDE SEQUENCE [LARGE SCALE GENOMIC DNA]</scope>
    <source>
        <strain evidence="1 2">JCM 14603</strain>
    </source>
</reference>
<comment type="caution">
    <text evidence="1">The sequence shown here is derived from an EMBL/GenBank/DDBJ whole genome shotgun (WGS) entry which is preliminary data.</text>
</comment>
<evidence type="ECO:0000313" key="2">
    <source>
        <dbReference type="Proteomes" id="UP001500238"/>
    </source>
</evidence>
<proteinExistence type="predicted"/>
<accession>A0ABN1HR12</accession>
<gene>
    <name evidence="1" type="ORF">GCM10009102_11110</name>
</gene>
<dbReference type="Proteomes" id="UP001500238">
    <property type="component" value="Unassembled WGS sequence"/>
</dbReference>
<organism evidence="1 2">
    <name type="scientific">Sphingomonas insulae</name>
    <dbReference type="NCBI Taxonomy" id="424800"/>
    <lineage>
        <taxon>Bacteria</taxon>
        <taxon>Pseudomonadati</taxon>
        <taxon>Pseudomonadota</taxon>
        <taxon>Alphaproteobacteria</taxon>
        <taxon>Sphingomonadales</taxon>
        <taxon>Sphingomonadaceae</taxon>
        <taxon>Sphingomonas</taxon>
    </lineage>
</organism>
<sequence>MGPERSKFGLPARVTRVRSTPVEDVAIQRLMAMAATLLTTTTLGPMPQPAMAQVQAGGQRCIGWTFVRQVAGVYDSSYVQYANRCGDPVGFFWRQSTVYQTSNPPACNAMTGAHNSGYAPVGWTNRVSQSATGTLVIVIHECPARTRAYMKTDGIFYCR</sequence>
<dbReference type="RefSeq" id="WP_163958761.1">
    <property type="nucleotide sequence ID" value="NZ_BAAAES010000007.1"/>
</dbReference>
<dbReference type="EMBL" id="BAAAES010000007">
    <property type="protein sequence ID" value="GAA0663669.1"/>
    <property type="molecule type" value="Genomic_DNA"/>
</dbReference>
<evidence type="ECO:0008006" key="3">
    <source>
        <dbReference type="Google" id="ProtNLM"/>
    </source>
</evidence>
<protein>
    <recommendedName>
        <fullName evidence="3">Secreted protein</fullName>
    </recommendedName>
</protein>